<keyword evidence="4" id="KW-1133">Transmembrane helix</keyword>
<keyword evidence="4" id="KW-0812">Transmembrane</keyword>
<evidence type="ECO:0000313" key="6">
    <source>
        <dbReference type="Proteomes" id="UP001430356"/>
    </source>
</evidence>
<evidence type="ECO:0000313" key="5">
    <source>
        <dbReference type="EMBL" id="KAK7197611.1"/>
    </source>
</evidence>
<evidence type="ECO:0000256" key="1">
    <source>
        <dbReference type="ARBA" id="ARBA00006739"/>
    </source>
</evidence>
<dbReference type="InterPro" id="IPR029044">
    <property type="entry name" value="Nucleotide-diphossugar_trans"/>
</dbReference>
<evidence type="ECO:0000256" key="3">
    <source>
        <dbReference type="ARBA" id="ARBA00022679"/>
    </source>
</evidence>
<reference evidence="5 6" key="1">
    <citation type="journal article" date="2021" name="MBio">
        <title>A New Model Trypanosomatid, Novymonas esmeraldas: Genomic Perception of Its 'Candidatus Pandoraea novymonadis' Endosymbiont.</title>
        <authorList>
            <person name="Zakharova A."/>
            <person name="Saura A."/>
            <person name="Butenko A."/>
            <person name="Podesvova L."/>
            <person name="Warmusova S."/>
            <person name="Kostygov A.Y."/>
            <person name="Nenarokova A."/>
            <person name="Lukes J."/>
            <person name="Opperdoes F.R."/>
            <person name="Yurchenko V."/>
        </authorList>
    </citation>
    <scope>NUCLEOTIDE SEQUENCE [LARGE SCALE GENOMIC DNA]</scope>
    <source>
        <strain evidence="5 6">E262AT.01</strain>
    </source>
</reference>
<dbReference type="PANTHER" id="PTHR43179:SF12">
    <property type="entry name" value="GALACTOFURANOSYLTRANSFERASE GLFT2"/>
    <property type="match status" value="1"/>
</dbReference>
<dbReference type="Gene3D" id="3.90.550.10">
    <property type="entry name" value="Spore Coat Polysaccharide Biosynthesis Protein SpsA, Chain A"/>
    <property type="match status" value="1"/>
</dbReference>
<dbReference type="SUPFAM" id="SSF53448">
    <property type="entry name" value="Nucleotide-diphospho-sugar transferases"/>
    <property type="match status" value="1"/>
</dbReference>
<evidence type="ECO:0000256" key="2">
    <source>
        <dbReference type="ARBA" id="ARBA00022676"/>
    </source>
</evidence>
<feature type="transmembrane region" description="Helical" evidence="4">
    <location>
        <begin position="47"/>
        <end position="67"/>
    </location>
</feature>
<keyword evidence="2" id="KW-0328">Glycosyltransferase</keyword>
<keyword evidence="3" id="KW-0808">Transferase</keyword>
<accession>A0AAW0EVL7</accession>
<gene>
    <name evidence="5" type="ORF">NESM_000711700</name>
</gene>
<comment type="similarity">
    <text evidence="1">Belongs to the glycosyltransferase 2 family.</text>
</comment>
<protein>
    <submittedName>
        <fullName evidence="5">Uncharacterized protein</fullName>
    </submittedName>
</protein>
<sequence length="544" mass="60317">MKTGAQAPPNGGGSALRQGGSEAIAVRVGDPALKALSRKLRRPRHGVVVIGVVVLFAFFAATAVIVLHSVGLLGPVGGPPPLVSMTSQPMSPTPPTATRALGASQAPLDLLDPLEPRSGESFITFADFTECLATRLRVDHRNETTLPIAEDEAFFPYLVTPVTFELRELKAFMCNVTVPFKHLMVVQNGNVSSMTVFLDEVQRIFSFTPRLDIRRYPRNRGYAAALNLGMRDVMNFSFDEVPFFFMSNLDIRFAPGLLETSLPAIHARARGGEALLQEFKAEVATEPNEHTPVAFRDVPLRSIDDQHVLVTSPALPDRVRYMSPGARRRVFAKVDGYYYLDGQQQTAIWGLSRLAVETAGFFDENCFPAYHEDTDYLLRLSLLGLRAVYVNRRSIGVYHLVSHMLETESMHATSSSLGDVLVFLRGITEIIRFALPSEYVTAKPFMVNMQGGRRANHAGAHALLPPDSWVLNERRRAAVEEMIQLSMEHFANSDPAVRQLQIPLLIAFVPPRKRDELLSALPPMMNVVSTYRDGPNLRRLSIEL</sequence>
<dbReference type="Proteomes" id="UP001430356">
    <property type="component" value="Unassembled WGS sequence"/>
</dbReference>
<name>A0AAW0EVL7_9TRYP</name>
<keyword evidence="6" id="KW-1185">Reference proteome</keyword>
<organism evidence="5 6">
    <name type="scientific">Novymonas esmeraldas</name>
    <dbReference type="NCBI Taxonomy" id="1808958"/>
    <lineage>
        <taxon>Eukaryota</taxon>
        <taxon>Discoba</taxon>
        <taxon>Euglenozoa</taxon>
        <taxon>Kinetoplastea</taxon>
        <taxon>Metakinetoplastina</taxon>
        <taxon>Trypanosomatida</taxon>
        <taxon>Trypanosomatidae</taxon>
        <taxon>Novymonas</taxon>
    </lineage>
</organism>
<dbReference type="PANTHER" id="PTHR43179">
    <property type="entry name" value="RHAMNOSYLTRANSFERASE WBBL"/>
    <property type="match status" value="1"/>
</dbReference>
<evidence type="ECO:0000256" key="4">
    <source>
        <dbReference type="SAM" id="Phobius"/>
    </source>
</evidence>
<comment type="caution">
    <text evidence="5">The sequence shown here is derived from an EMBL/GenBank/DDBJ whole genome shotgun (WGS) entry which is preliminary data.</text>
</comment>
<dbReference type="AlphaFoldDB" id="A0AAW0EVL7"/>
<proteinExistence type="inferred from homology"/>
<keyword evidence="4" id="KW-0472">Membrane</keyword>
<dbReference type="EMBL" id="JAECZO010000112">
    <property type="protein sequence ID" value="KAK7197611.1"/>
    <property type="molecule type" value="Genomic_DNA"/>
</dbReference>
<dbReference type="GO" id="GO:0016757">
    <property type="term" value="F:glycosyltransferase activity"/>
    <property type="evidence" value="ECO:0007669"/>
    <property type="project" value="UniProtKB-KW"/>
</dbReference>